<evidence type="ECO:0000313" key="1">
    <source>
        <dbReference type="EMBL" id="EER14639.1"/>
    </source>
</evidence>
<sequence length="319" mass="35416">MPPVTEDNASPTHGVTFLTDLPESFQPTKKAAPSILALLKREGPSSVKGKDVKFLEKIHFAPPAASADYYDSFPMSPGVDYLGSLVQFRSFERMQMMLANLRVRWPKTWCFCGLDTYLFNSVTSRKKGITVKYDFDREEEALRISKLEEASDGNIPAFVFKQRSYGANSHLKRTSTTALTVTNALVRLQEAGGGQSTQILQKFIKGPGEQACITRVCYRCKYPRKPVGYSIANGYCPSELEATSGKAHGDLTQQYCASTDTSVPGGLVVAKRSSGKALEDAAEVAERMLKFSENYFMLKLEWIVVDVLTDKKGKLWCLQ</sequence>
<dbReference type="EMBL" id="GG674018">
    <property type="protein sequence ID" value="EER14639.1"/>
    <property type="molecule type" value="Genomic_DNA"/>
</dbReference>
<dbReference type="OrthoDB" id="65154at2759"/>
<dbReference type="RefSeq" id="XP_002782843.1">
    <property type="nucleotide sequence ID" value="XM_002782797.1"/>
</dbReference>
<evidence type="ECO:0000313" key="2">
    <source>
        <dbReference type="Proteomes" id="UP000007800"/>
    </source>
</evidence>
<organism evidence="2">
    <name type="scientific">Perkinsus marinus (strain ATCC 50983 / TXsc)</name>
    <dbReference type="NCBI Taxonomy" id="423536"/>
    <lineage>
        <taxon>Eukaryota</taxon>
        <taxon>Sar</taxon>
        <taxon>Alveolata</taxon>
        <taxon>Perkinsozoa</taxon>
        <taxon>Perkinsea</taxon>
        <taxon>Perkinsida</taxon>
        <taxon>Perkinsidae</taxon>
        <taxon>Perkinsus</taxon>
    </lineage>
</organism>
<dbReference type="Proteomes" id="UP000007800">
    <property type="component" value="Unassembled WGS sequence"/>
</dbReference>
<dbReference type="InParanoid" id="C5KLK4"/>
<dbReference type="OMA" id="LKLEWIV"/>
<accession>C5KLK4</accession>
<proteinExistence type="predicted"/>
<dbReference type="AlphaFoldDB" id="C5KLK4"/>
<protein>
    <submittedName>
        <fullName evidence="1">Uncharacterized protein</fullName>
    </submittedName>
</protein>
<dbReference type="GeneID" id="9045658"/>
<gene>
    <name evidence="1" type="ORF">Pmar_PMAR008304</name>
</gene>
<name>C5KLK4_PERM5</name>
<feature type="non-terminal residue" evidence="1">
    <location>
        <position position="319"/>
    </location>
</feature>
<keyword evidence="2" id="KW-1185">Reference proteome</keyword>
<reference evidence="1 2" key="1">
    <citation type="submission" date="2008-07" db="EMBL/GenBank/DDBJ databases">
        <authorList>
            <person name="El-Sayed N."/>
            <person name="Caler E."/>
            <person name="Inman J."/>
            <person name="Amedeo P."/>
            <person name="Hass B."/>
            <person name="Wortman J."/>
        </authorList>
    </citation>
    <scope>NUCLEOTIDE SEQUENCE [LARGE SCALE GENOMIC DNA]</scope>
    <source>
        <strain evidence="2">ATCC 50983 / TXsc</strain>
    </source>
</reference>